<dbReference type="PANTHER" id="PTHR43364:SF6">
    <property type="entry name" value="OXIDOREDUCTASE-RELATED"/>
    <property type="match status" value="1"/>
</dbReference>
<dbReference type="Gene3D" id="3.20.20.100">
    <property type="entry name" value="NADP-dependent oxidoreductase domain"/>
    <property type="match status" value="1"/>
</dbReference>
<dbReference type="Pfam" id="PF00248">
    <property type="entry name" value="Aldo_ket_red"/>
    <property type="match status" value="1"/>
</dbReference>
<dbReference type="InterPro" id="IPR050523">
    <property type="entry name" value="AKR_Detox_Biosynth"/>
</dbReference>
<protein>
    <submittedName>
        <fullName evidence="2">Aldo/keto reductase</fullName>
    </submittedName>
</protein>
<dbReference type="Proteomes" id="UP001419910">
    <property type="component" value="Unassembled WGS sequence"/>
</dbReference>
<comment type="caution">
    <text evidence="2">The sequence shown here is derived from an EMBL/GenBank/DDBJ whole genome shotgun (WGS) entry which is preliminary data.</text>
</comment>
<reference evidence="2 3" key="1">
    <citation type="submission" date="2024-05" db="EMBL/GenBank/DDBJ databases">
        <authorList>
            <person name="Liu Q."/>
            <person name="Xin Y.-H."/>
        </authorList>
    </citation>
    <scope>NUCLEOTIDE SEQUENCE [LARGE SCALE GENOMIC DNA]</scope>
    <source>
        <strain evidence="2 3">CGMCC 1.10181</strain>
    </source>
</reference>
<dbReference type="InterPro" id="IPR036812">
    <property type="entry name" value="NAD(P)_OxRdtase_dom_sf"/>
</dbReference>
<proteinExistence type="predicted"/>
<dbReference type="CDD" id="cd19081">
    <property type="entry name" value="AKR_AKR9C1"/>
    <property type="match status" value="1"/>
</dbReference>
<name>A0ABU9YB27_9SPHN</name>
<feature type="domain" description="NADP-dependent oxidoreductase" evidence="1">
    <location>
        <begin position="2"/>
        <end position="297"/>
    </location>
</feature>
<evidence type="ECO:0000313" key="2">
    <source>
        <dbReference type="EMBL" id="MEN2793023.1"/>
    </source>
</evidence>
<dbReference type="RefSeq" id="WP_343892324.1">
    <property type="nucleotide sequence ID" value="NZ_BAAAEH010000057.1"/>
</dbReference>
<accession>A0ABU9YB27</accession>
<gene>
    <name evidence="2" type="ORF">ABC974_25590</name>
</gene>
<dbReference type="SUPFAM" id="SSF51430">
    <property type="entry name" value="NAD(P)-linked oxidoreductase"/>
    <property type="match status" value="1"/>
</dbReference>
<dbReference type="PANTHER" id="PTHR43364">
    <property type="entry name" value="NADH-SPECIFIC METHYLGLYOXAL REDUCTASE-RELATED"/>
    <property type="match status" value="1"/>
</dbReference>
<evidence type="ECO:0000259" key="1">
    <source>
        <dbReference type="Pfam" id="PF00248"/>
    </source>
</evidence>
<dbReference type="InterPro" id="IPR023210">
    <property type="entry name" value="NADP_OxRdtase_dom"/>
</dbReference>
<dbReference type="EMBL" id="JBDIME010000037">
    <property type="protein sequence ID" value="MEN2793023.1"/>
    <property type="molecule type" value="Genomic_DNA"/>
</dbReference>
<evidence type="ECO:0000313" key="3">
    <source>
        <dbReference type="Proteomes" id="UP001419910"/>
    </source>
</evidence>
<organism evidence="2 3">
    <name type="scientific">Sphingomonas oligophenolica</name>
    <dbReference type="NCBI Taxonomy" id="301154"/>
    <lineage>
        <taxon>Bacteria</taxon>
        <taxon>Pseudomonadati</taxon>
        <taxon>Pseudomonadota</taxon>
        <taxon>Alphaproteobacteria</taxon>
        <taxon>Sphingomonadales</taxon>
        <taxon>Sphingomonadaceae</taxon>
        <taxon>Sphingomonas</taxon>
    </lineage>
</organism>
<sequence length="301" mass="32245">MLGGNVFGWTADREASFAILDAFLDAGYNAIDTADVYSCWAPGNVGGESETVIGEWLHSRRARSQVVIATKIGGVFPDWSKGNLSRTHIIQGVEASLNRLQTDYIDLYQSHVDDPVTPLDETLEAFDRLIGAGKIRTIGASYYSPARLGDAIGTSARQNLPRYECMQTKYNLMDRNEFEGSLRDACVDLGVGVTCMTSLAKGFLTGKYRSADEIAKSAWASNLQRYATERGARVLAALHDVAGPRQAGLGEVALAWLMAQPGVTAAIVAVDDVAQLREIIGAGSLQLSADELALLTDAGAP</sequence>
<keyword evidence="3" id="KW-1185">Reference proteome</keyword>